<dbReference type="InParanoid" id="A0A2H3D6Y0"/>
<evidence type="ECO:0000313" key="1">
    <source>
        <dbReference type="EMBL" id="PBK90989.1"/>
    </source>
</evidence>
<dbReference type="AlphaFoldDB" id="A0A2H3D6Y0"/>
<keyword evidence="2" id="KW-1185">Reference proteome</keyword>
<protein>
    <submittedName>
        <fullName evidence="1">Uncharacterized protein</fullName>
    </submittedName>
</protein>
<name>A0A2H3D6Y0_ARMGA</name>
<proteinExistence type="predicted"/>
<sequence length="126" mass="13732">MSCALAISSLSAASVMEPGAGAFHGVGRRPTDNAQCLLPPGHQSPIPHHLPAGIGASWICEPHDRIRSMDVVRMMYGKSTTWLRMTRLFCDILTMLCVQRYSDLKVRASRTLFTSGTWLGGGKECV</sequence>
<organism evidence="1 2">
    <name type="scientific">Armillaria gallica</name>
    <name type="common">Bulbous honey fungus</name>
    <name type="synonym">Armillaria bulbosa</name>
    <dbReference type="NCBI Taxonomy" id="47427"/>
    <lineage>
        <taxon>Eukaryota</taxon>
        <taxon>Fungi</taxon>
        <taxon>Dikarya</taxon>
        <taxon>Basidiomycota</taxon>
        <taxon>Agaricomycotina</taxon>
        <taxon>Agaricomycetes</taxon>
        <taxon>Agaricomycetidae</taxon>
        <taxon>Agaricales</taxon>
        <taxon>Marasmiineae</taxon>
        <taxon>Physalacriaceae</taxon>
        <taxon>Armillaria</taxon>
    </lineage>
</organism>
<accession>A0A2H3D6Y0</accession>
<dbReference type="EMBL" id="KZ293663">
    <property type="protein sequence ID" value="PBK90989.1"/>
    <property type="molecule type" value="Genomic_DNA"/>
</dbReference>
<reference evidence="2" key="1">
    <citation type="journal article" date="2017" name="Nat. Ecol. Evol.">
        <title>Genome expansion and lineage-specific genetic innovations in the forest pathogenic fungi Armillaria.</title>
        <authorList>
            <person name="Sipos G."/>
            <person name="Prasanna A.N."/>
            <person name="Walter M.C."/>
            <person name="O'Connor E."/>
            <person name="Balint B."/>
            <person name="Krizsan K."/>
            <person name="Kiss B."/>
            <person name="Hess J."/>
            <person name="Varga T."/>
            <person name="Slot J."/>
            <person name="Riley R."/>
            <person name="Boka B."/>
            <person name="Rigling D."/>
            <person name="Barry K."/>
            <person name="Lee J."/>
            <person name="Mihaltcheva S."/>
            <person name="LaButti K."/>
            <person name="Lipzen A."/>
            <person name="Waldron R."/>
            <person name="Moloney N.M."/>
            <person name="Sperisen C."/>
            <person name="Kredics L."/>
            <person name="Vagvoelgyi C."/>
            <person name="Patrignani A."/>
            <person name="Fitzpatrick D."/>
            <person name="Nagy I."/>
            <person name="Doyle S."/>
            <person name="Anderson J.B."/>
            <person name="Grigoriev I.V."/>
            <person name="Gueldener U."/>
            <person name="Muensterkoetter M."/>
            <person name="Nagy L.G."/>
        </authorList>
    </citation>
    <scope>NUCLEOTIDE SEQUENCE [LARGE SCALE GENOMIC DNA]</scope>
    <source>
        <strain evidence="2">Ar21-2</strain>
    </source>
</reference>
<dbReference type="Proteomes" id="UP000217790">
    <property type="component" value="Unassembled WGS sequence"/>
</dbReference>
<evidence type="ECO:0000313" key="2">
    <source>
        <dbReference type="Proteomes" id="UP000217790"/>
    </source>
</evidence>
<gene>
    <name evidence="1" type="ORF">ARMGADRAFT_284784</name>
</gene>